<evidence type="ECO:0000256" key="5">
    <source>
        <dbReference type="ARBA" id="ARBA00022701"/>
    </source>
</evidence>
<dbReference type="GO" id="GO:0007018">
    <property type="term" value="P:microtubule-based movement"/>
    <property type="evidence" value="ECO:0007669"/>
    <property type="project" value="InterPro"/>
</dbReference>
<dbReference type="InterPro" id="IPR027417">
    <property type="entry name" value="P-loop_NTPase"/>
</dbReference>
<keyword evidence="6" id="KW-0547">Nucleotide-binding</keyword>
<accession>I1C975</accession>
<reference evidence="12 13" key="1">
    <citation type="journal article" date="2009" name="PLoS Genet.">
        <title>Genomic analysis of the basal lineage fungus Rhizopus oryzae reveals a whole-genome duplication.</title>
        <authorList>
            <person name="Ma L.-J."/>
            <person name="Ibrahim A.S."/>
            <person name="Skory C."/>
            <person name="Grabherr M.G."/>
            <person name="Burger G."/>
            <person name="Butler M."/>
            <person name="Elias M."/>
            <person name="Idnurm A."/>
            <person name="Lang B.F."/>
            <person name="Sone T."/>
            <person name="Abe A."/>
            <person name="Calvo S.E."/>
            <person name="Corrochano L.M."/>
            <person name="Engels R."/>
            <person name="Fu J."/>
            <person name="Hansberg W."/>
            <person name="Kim J.-M."/>
            <person name="Kodira C.D."/>
            <person name="Koehrsen M.J."/>
            <person name="Liu B."/>
            <person name="Miranda-Saavedra D."/>
            <person name="O'Leary S."/>
            <person name="Ortiz-Castellanos L."/>
            <person name="Poulter R."/>
            <person name="Rodriguez-Romero J."/>
            <person name="Ruiz-Herrera J."/>
            <person name="Shen Y.-Q."/>
            <person name="Zeng Q."/>
            <person name="Galagan J."/>
            <person name="Birren B.W."/>
            <person name="Cuomo C.A."/>
            <person name="Wickes B.L."/>
        </authorList>
    </citation>
    <scope>NUCLEOTIDE SEQUENCE [LARGE SCALE GENOMIC DNA]</scope>
    <source>
        <strain evidence="13">RA 99-880 / ATCC MYA-4621 / FGSC 9543 / NRRL 43880</strain>
    </source>
</reference>
<evidence type="ECO:0008006" key="14">
    <source>
        <dbReference type="Google" id="ProtNLM"/>
    </source>
</evidence>
<evidence type="ECO:0000256" key="6">
    <source>
        <dbReference type="ARBA" id="ARBA00022741"/>
    </source>
</evidence>
<evidence type="ECO:0000256" key="11">
    <source>
        <dbReference type="SAM" id="MobiDB-lite"/>
    </source>
</evidence>
<dbReference type="Pfam" id="PF05783">
    <property type="entry name" value="DLIC"/>
    <property type="match status" value="3"/>
</dbReference>
<keyword evidence="8" id="KW-0243">Dynein</keyword>
<dbReference type="GeneID" id="93616681"/>
<dbReference type="OrthoDB" id="27603at2759"/>
<keyword evidence="9" id="KW-0505">Motor protein</keyword>
<name>I1C975_RHIO9</name>
<keyword evidence="4" id="KW-0963">Cytoplasm</keyword>
<dbReference type="GO" id="GO:0045504">
    <property type="term" value="F:dynein heavy chain binding"/>
    <property type="evidence" value="ECO:0007669"/>
    <property type="project" value="TreeGrafter"/>
</dbReference>
<evidence type="ECO:0000256" key="10">
    <source>
        <dbReference type="ARBA" id="ARBA00023212"/>
    </source>
</evidence>
<dbReference type="Proteomes" id="UP000009138">
    <property type="component" value="Unassembled WGS sequence"/>
</dbReference>
<feature type="region of interest" description="Disordered" evidence="11">
    <location>
        <begin position="401"/>
        <end position="456"/>
    </location>
</feature>
<evidence type="ECO:0000256" key="9">
    <source>
        <dbReference type="ARBA" id="ARBA00023175"/>
    </source>
</evidence>
<comment type="similarity">
    <text evidence="2">Belongs to the dynein light intermediate chain family.</text>
</comment>
<dbReference type="PANTHER" id="PTHR12688:SF0">
    <property type="entry name" value="DYNEIN LIGHT INTERMEDIATE CHAIN"/>
    <property type="match status" value="1"/>
</dbReference>
<evidence type="ECO:0000256" key="8">
    <source>
        <dbReference type="ARBA" id="ARBA00023017"/>
    </source>
</evidence>
<feature type="region of interest" description="Disordered" evidence="11">
    <location>
        <begin position="135"/>
        <end position="164"/>
    </location>
</feature>
<keyword evidence="13" id="KW-1185">Reference proteome</keyword>
<feature type="compositionally biased region" description="Polar residues" evidence="11">
    <location>
        <begin position="410"/>
        <end position="440"/>
    </location>
</feature>
<dbReference type="GO" id="GO:0005874">
    <property type="term" value="C:microtubule"/>
    <property type="evidence" value="ECO:0007669"/>
    <property type="project" value="UniProtKB-KW"/>
</dbReference>
<dbReference type="eggNOG" id="KOG3905">
    <property type="taxonomic scope" value="Eukaryota"/>
</dbReference>
<organism evidence="12 13">
    <name type="scientific">Rhizopus delemar (strain RA 99-880 / ATCC MYA-4621 / FGSC 9543 / NRRL 43880)</name>
    <name type="common">Mucormycosis agent</name>
    <name type="synonym">Rhizopus arrhizus var. delemar</name>
    <dbReference type="NCBI Taxonomy" id="246409"/>
    <lineage>
        <taxon>Eukaryota</taxon>
        <taxon>Fungi</taxon>
        <taxon>Fungi incertae sedis</taxon>
        <taxon>Mucoromycota</taxon>
        <taxon>Mucoromycotina</taxon>
        <taxon>Mucoromycetes</taxon>
        <taxon>Mucorales</taxon>
        <taxon>Mucorineae</taxon>
        <taxon>Rhizopodaceae</taxon>
        <taxon>Rhizopus</taxon>
    </lineage>
</organism>
<dbReference type="InParanoid" id="I1C975"/>
<keyword evidence="5" id="KW-0493">Microtubule</keyword>
<dbReference type="InterPro" id="IPR008467">
    <property type="entry name" value="Dynein1_light_intermed_chain"/>
</dbReference>
<evidence type="ECO:0000256" key="4">
    <source>
        <dbReference type="ARBA" id="ARBA00022490"/>
    </source>
</evidence>
<keyword evidence="3" id="KW-0813">Transport</keyword>
<dbReference type="SUPFAM" id="SSF52540">
    <property type="entry name" value="P-loop containing nucleoside triphosphate hydrolases"/>
    <property type="match status" value="1"/>
</dbReference>
<protein>
    <recommendedName>
        <fullName evidence="14">Dynein light intermediate chain</fullName>
    </recommendedName>
</protein>
<evidence type="ECO:0000256" key="7">
    <source>
        <dbReference type="ARBA" id="ARBA00022840"/>
    </source>
</evidence>
<evidence type="ECO:0000256" key="2">
    <source>
        <dbReference type="ARBA" id="ARBA00006831"/>
    </source>
</evidence>
<dbReference type="InterPro" id="IPR022780">
    <property type="entry name" value="Dynein_light_int_chain"/>
</dbReference>
<dbReference type="GO" id="GO:0000226">
    <property type="term" value="P:microtubule cytoskeleton organization"/>
    <property type="evidence" value="ECO:0007669"/>
    <property type="project" value="TreeGrafter"/>
</dbReference>
<dbReference type="PANTHER" id="PTHR12688">
    <property type="entry name" value="DYNEIN LIGHT INTERMEDIATE CHAIN"/>
    <property type="match status" value="1"/>
</dbReference>
<evidence type="ECO:0000256" key="1">
    <source>
        <dbReference type="ARBA" id="ARBA00004245"/>
    </source>
</evidence>
<feature type="compositionally biased region" description="Low complexity" evidence="11">
    <location>
        <begin position="139"/>
        <end position="164"/>
    </location>
</feature>
<feature type="compositionally biased region" description="Basic and acidic residues" evidence="11">
    <location>
        <begin position="503"/>
        <end position="515"/>
    </location>
</feature>
<dbReference type="GO" id="GO:0005868">
    <property type="term" value="C:cytoplasmic dynein complex"/>
    <property type="evidence" value="ECO:0007669"/>
    <property type="project" value="InterPro"/>
</dbReference>
<dbReference type="EMBL" id="CH476738">
    <property type="protein sequence ID" value="EIE85005.1"/>
    <property type="molecule type" value="Genomic_DNA"/>
</dbReference>
<keyword evidence="7" id="KW-0067">ATP-binding</keyword>
<comment type="subcellular location">
    <subcellularLocation>
        <location evidence="1">Cytoplasm</location>
        <location evidence="1">Cytoskeleton</location>
    </subcellularLocation>
</comment>
<keyword evidence="10" id="KW-0206">Cytoskeleton</keyword>
<dbReference type="STRING" id="246409.I1C975"/>
<evidence type="ECO:0000313" key="13">
    <source>
        <dbReference type="Proteomes" id="UP000009138"/>
    </source>
</evidence>
<dbReference type="OMA" id="WTRPWSF"/>
<dbReference type="RefSeq" id="XP_067520401.1">
    <property type="nucleotide sequence ID" value="XM_067664300.1"/>
</dbReference>
<sequence>MAQQQGTAEKEEIWSTILSNVASSKMVPTKRVLVLGDSSSGKSTLIHFLKNDPGPQPIRLDNDNVPTASFGANNNYVPLPVENLDDDTTSTLALGYNVIDIQDEENEDGAAGETWSKGKAVVDELREKEPAPLNPIHITASTSTGSVPPTPNTSTSTNTNFPSTTPLVTTTTSADQVTLPLSQGTLTNNIGIPLMIVCCKSDAVDMLDQTMDYSDEHFDFIQQMLRCVCMKYGAALFYTSTRQPYTFHNLRQYILHRLLTTPTKPFPFNMKAQVIERDVVLVPSGWDSWGKLRVLREGFDCEAVNQGWDADMDAVIDRQQPGANGSRGIYEEVISDPSLKEQPLHTIPPPVTCEEEQAFLDRHYETLKHVSELPSRKGTGTRPGVVGPIGVASTDVDVIRSGENNRDLNTDNTTKLMTNSTASSIGIPVTSSILPTTGTSLPPMDGGGQPGGPSHEVLANFFQSLLSKKSSSGASPPTSVLGSREGESDSTPVPSRGRRPTISRKDVHKELDRLRQFSNKS</sequence>
<proteinExistence type="inferred from homology"/>
<gene>
    <name evidence="12" type="ORF">RO3G_09715</name>
</gene>
<dbReference type="AlphaFoldDB" id="I1C975"/>
<feature type="region of interest" description="Disordered" evidence="11">
    <location>
        <begin position="468"/>
        <end position="521"/>
    </location>
</feature>
<dbReference type="VEuPathDB" id="FungiDB:RO3G_09715"/>
<evidence type="ECO:0000256" key="3">
    <source>
        <dbReference type="ARBA" id="ARBA00022448"/>
    </source>
</evidence>
<evidence type="ECO:0000313" key="12">
    <source>
        <dbReference type="EMBL" id="EIE85005.1"/>
    </source>
</evidence>
<dbReference type="GO" id="GO:0005524">
    <property type="term" value="F:ATP binding"/>
    <property type="evidence" value="ECO:0007669"/>
    <property type="project" value="UniProtKB-KW"/>
</dbReference>